<dbReference type="GO" id="GO:0004713">
    <property type="term" value="F:protein tyrosine kinase activity"/>
    <property type="evidence" value="ECO:0007669"/>
    <property type="project" value="TreeGrafter"/>
</dbReference>
<keyword evidence="2" id="KW-1185">Reference proteome</keyword>
<organism evidence="1 2">
    <name type="scientific">Asticcacaulis endophyticus</name>
    <dbReference type="NCBI Taxonomy" id="1395890"/>
    <lineage>
        <taxon>Bacteria</taxon>
        <taxon>Pseudomonadati</taxon>
        <taxon>Pseudomonadota</taxon>
        <taxon>Alphaproteobacteria</taxon>
        <taxon>Caulobacterales</taxon>
        <taxon>Caulobacteraceae</taxon>
        <taxon>Asticcacaulis</taxon>
    </lineage>
</organism>
<dbReference type="Gene3D" id="3.40.50.300">
    <property type="entry name" value="P-loop containing nucleotide triphosphate hydrolases"/>
    <property type="match status" value="1"/>
</dbReference>
<dbReference type="AlphaFoldDB" id="A0A918Q2X5"/>
<protein>
    <recommendedName>
        <fullName evidence="3">HfsB</fullName>
    </recommendedName>
</protein>
<dbReference type="InterPro" id="IPR027417">
    <property type="entry name" value="P-loop_NTPase"/>
</dbReference>
<dbReference type="RefSeq" id="WP_189485837.1">
    <property type="nucleotide sequence ID" value="NZ_BMZB01000001.1"/>
</dbReference>
<evidence type="ECO:0000313" key="1">
    <source>
        <dbReference type="EMBL" id="GGZ30539.1"/>
    </source>
</evidence>
<dbReference type="InterPro" id="IPR050445">
    <property type="entry name" value="Bact_polysacc_biosynth/exp"/>
</dbReference>
<reference evidence="1" key="2">
    <citation type="submission" date="2020-09" db="EMBL/GenBank/DDBJ databases">
        <authorList>
            <person name="Sun Q."/>
            <person name="Kim S."/>
        </authorList>
    </citation>
    <scope>NUCLEOTIDE SEQUENCE</scope>
    <source>
        <strain evidence="1">KCTC 32296</strain>
    </source>
</reference>
<name>A0A918Q2X5_9CAUL</name>
<evidence type="ECO:0008006" key="3">
    <source>
        <dbReference type="Google" id="ProtNLM"/>
    </source>
</evidence>
<gene>
    <name evidence="1" type="primary">hfsB</name>
    <name evidence="1" type="ORF">GCM10011273_16100</name>
</gene>
<evidence type="ECO:0000313" key="2">
    <source>
        <dbReference type="Proteomes" id="UP000662572"/>
    </source>
</evidence>
<reference evidence="1" key="1">
    <citation type="journal article" date="2014" name="Int. J. Syst. Evol. Microbiol.">
        <title>Complete genome sequence of Corynebacterium casei LMG S-19264T (=DSM 44701T), isolated from a smear-ripened cheese.</title>
        <authorList>
            <consortium name="US DOE Joint Genome Institute (JGI-PGF)"/>
            <person name="Walter F."/>
            <person name="Albersmeier A."/>
            <person name="Kalinowski J."/>
            <person name="Ruckert C."/>
        </authorList>
    </citation>
    <scope>NUCLEOTIDE SEQUENCE</scope>
    <source>
        <strain evidence="1">KCTC 32296</strain>
    </source>
</reference>
<dbReference type="EMBL" id="BMZB01000001">
    <property type="protein sequence ID" value="GGZ30539.1"/>
    <property type="molecule type" value="Genomic_DNA"/>
</dbReference>
<dbReference type="Proteomes" id="UP000662572">
    <property type="component" value="Unassembled WGS sequence"/>
</dbReference>
<dbReference type="SUPFAM" id="SSF52540">
    <property type="entry name" value="P-loop containing nucleoside triphosphate hydrolases"/>
    <property type="match status" value="1"/>
</dbReference>
<dbReference type="PANTHER" id="PTHR32309:SF13">
    <property type="entry name" value="FERRIC ENTEROBACTIN TRANSPORT PROTEIN FEPE"/>
    <property type="match status" value="1"/>
</dbReference>
<proteinExistence type="predicted"/>
<comment type="caution">
    <text evidence="1">The sequence shown here is derived from an EMBL/GenBank/DDBJ whole genome shotgun (WGS) entry which is preliminary data.</text>
</comment>
<sequence>MVDLTREMAELMQGLNRAMGKPSATMGRAILFVSAYDGEGVSTVAREFARTEAAFAKRPVWLVDADLKAQGQLVAMGTEPARFGPAGPLCAATPDGSAFFAITPPARDRDGHMVPDAKFLVARPFFDGKLWVTRFREQNLSKGQTVKLFTQTSYWQALRQHAQTIVVDVPSAERSDAALRLAPLMDAVVMVVSEPDGDLSARLALKADIEAAGGQFAGMVYNRAREVKRAKA</sequence>
<accession>A0A918Q2X5</accession>
<dbReference type="GO" id="GO:0005886">
    <property type="term" value="C:plasma membrane"/>
    <property type="evidence" value="ECO:0007669"/>
    <property type="project" value="TreeGrafter"/>
</dbReference>
<dbReference type="PANTHER" id="PTHR32309">
    <property type="entry name" value="TYROSINE-PROTEIN KINASE"/>
    <property type="match status" value="1"/>
</dbReference>